<dbReference type="PANTHER" id="PTHR36106">
    <property type="entry name" value="ANAEROBIC C4-DICARBOXYLATE TRANSPORTER DCUB"/>
    <property type="match status" value="1"/>
</dbReference>
<dbReference type="PIRSF" id="PIRSF004539">
    <property type="entry name" value="C4-dicrbxl_trns"/>
    <property type="match status" value="1"/>
</dbReference>
<dbReference type="EMBL" id="NHMP01000001">
    <property type="protein sequence ID" value="OXE51355.1"/>
    <property type="molecule type" value="Genomic_DNA"/>
</dbReference>
<dbReference type="NCBIfam" id="TIGR00770">
    <property type="entry name" value="Dcu"/>
    <property type="match status" value="1"/>
</dbReference>
<feature type="transmembrane region" description="Helical" evidence="13">
    <location>
        <begin position="167"/>
        <end position="188"/>
    </location>
</feature>
<dbReference type="Proteomes" id="UP000214610">
    <property type="component" value="Unassembled WGS sequence"/>
</dbReference>
<feature type="transmembrane region" description="Helical" evidence="13">
    <location>
        <begin position="94"/>
        <end position="120"/>
    </location>
</feature>
<keyword evidence="5 12" id="KW-0997">Cell inner membrane</keyword>
<evidence type="ECO:0000313" key="15">
    <source>
        <dbReference type="Proteomes" id="UP000214610"/>
    </source>
</evidence>
<comment type="catalytic activity">
    <reaction evidence="10">
        <text>(S)-malate(in) + succinate(out) = (S)-malate(out) + succinate(in)</text>
        <dbReference type="Rhea" id="RHEA:29327"/>
        <dbReference type="ChEBI" id="CHEBI:15589"/>
        <dbReference type="ChEBI" id="CHEBI:30031"/>
    </reaction>
    <physiologicalReaction direction="right-to-left" evidence="10">
        <dbReference type="Rhea" id="RHEA:29329"/>
    </physiologicalReaction>
</comment>
<protein>
    <recommendedName>
        <fullName evidence="12">C4-dicarboxylate transporter</fullName>
    </recommendedName>
</protein>
<keyword evidence="3 12" id="KW-0813">Transport</keyword>
<feature type="transmembrane region" description="Helical" evidence="13">
    <location>
        <begin position="6"/>
        <end position="39"/>
    </location>
</feature>
<dbReference type="Pfam" id="PF03605">
    <property type="entry name" value="DcuA_DcuB"/>
    <property type="match status" value="1"/>
</dbReference>
<evidence type="ECO:0000256" key="10">
    <source>
        <dbReference type="ARBA" id="ARBA00034284"/>
    </source>
</evidence>
<evidence type="ECO:0000256" key="6">
    <source>
        <dbReference type="ARBA" id="ARBA00022692"/>
    </source>
</evidence>
<feature type="transmembrane region" description="Helical" evidence="13">
    <location>
        <begin position="295"/>
        <end position="313"/>
    </location>
</feature>
<keyword evidence="7 13" id="KW-1133">Transmembrane helix</keyword>
<comment type="catalytic activity">
    <reaction evidence="11">
        <text>fumarate(in) + succinate(out) = fumarate(out) + succinate(in)</text>
        <dbReference type="Rhea" id="RHEA:29323"/>
        <dbReference type="ChEBI" id="CHEBI:29806"/>
        <dbReference type="ChEBI" id="CHEBI:30031"/>
    </reaction>
    <physiologicalReaction direction="right-to-left" evidence="11">
        <dbReference type="Rhea" id="RHEA:29325"/>
    </physiologicalReaction>
</comment>
<reference evidence="15" key="1">
    <citation type="submission" date="2017-05" db="EMBL/GenBank/DDBJ databases">
        <title>Improved OligoMM genomes.</title>
        <authorList>
            <person name="Garzetti D."/>
        </authorList>
    </citation>
    <scope>NUCLEOTIDE SEQUENCE [LARGE SCALE GENOMIC DNA]</scope>
    <source>
        <strain evidence="15">YL45</strain>
    </source>
</reference>
<feature type="transmembrane region" description="Helical" evidence="13">
    <location>
        <begin position="333"/>
        <end position="353"/>
    </location>
</feature>
<evidence type="ECO:0000256" key="4">
    <source>
        <dbReference type="ARBA" id="ARBA00022475"/>
    </source>
</evidence>
<evidence type="ECO:0000256" key="1">
    <source>
        <dbReference type="ARBA" id="ARBA00004429"/>
    </source>
</evidence>
<evidence type="ECO:0000256" key="2">
    <source>
        <dbReference type="ARBA" id="ARBA00006413"/>
    </source>
</evidence>
<keyword evidence="6 13" id="KW-0812">Transmembrane</keyword>
<evidence type="ECO:0000256" key="3">
    <source>
        <dbReference type="ARBA" id="ARBA00022448"/>
    </source>
</evidence>
<evidence type="ECO:0000256" key="9">
    <source>
        <dbReference type="ARBA" id="ARBA00034237"/>
    </source>
</evidence>
<comment type="subcellular location">
    <subcellularLocation>
        <location evidence="1 12">Cell inner membrane</location>
        <topology evidence="1 12">Multi-pass membrane protein</topology>
    </subcellularLocation>
</comment>
<comment type="catalytic activity">
    <reaction evidence="9">
        <text>L-aspartate(in) + succinate(out) = L-aspartate(out) + succinate(in)</text>
        <dbReference type="Rhea" id="RHEA:29343"/>
        <dbReference type="ChEBI" id="CHEBI:29991"/>
        <dbReference type="ChEBI" id="CHEBI:30031"/>
    </reaction>
    <physiologicalReaction direction="right-to-left" evidence="9">
        <dbReference type="Rhea" id="RHEA:29345"/>
    </physiologicalReaction>
</comment>
<keyword evidence="15" id="KW-1185">Reference proteome</keyword>
<comment type="function">
    <text evidence="12">Responsible for the transport of C4-dicarboxylates.</text>
</comment>
<evidence type="ECO:0000256" key="5">
    <source>
        <dbReference type="ARBA" id="ARBA00022519"/>
    </source>
</evidence>
<evidence type="ECO:0000256" key="7">
    <source>
        <dbReference type="ARBA" id="ARBA00022989"/>
    </source>
</evidence>
<feature type="transmembrane region" description="Helical" evidence="13">
    <location>
        <begin position="267"/>
        <end position="283"/>
    </location>
</feature>
<evidence type="ECO:0000256" key="13">
    <source>
        <dbReference type="SAM" id="Phobius"/>
    </source>
</evidence>
<evidence type="ECO:0000256" key="12">
    <source>
        <dbReference type="PIRNR" id="PIRNR004539"/>
    </source>
</evidence>
<dbReference type="InterPro" id="IPR004668">
    <property type="entry name" value="Anaer_Dcu_memb_transpt"/>
</dbReference>
<feature type="transmembrane region" description="Helical" evidence="13">
    <location>
        <begin position="420"/>
        <end position="438"/>
    </location>
</feature>
<gene>
    <name evidence="14" type="ORF">ADH67_02360</name>
</gene>
<feature type="transmembrane region" description="Helical" evidence="13">
    <location>
        <begin position="374"/>
        <end position="400"/>
    </location>
</feature>
<organism evidence="14 15">
    <name type="scientific">Turicimonas muris</name>
    <dbReference type="NCBI Taxonomy" id="1796652"/>
    <lineage>
        <taxon>Bacteria</taxon>
        <taxon>Pseudomonadati</taxon>
        <taxon>Pseudomonadota</taxon>
        <taxon>Betaproteobacteria</taxon>
        <taxon>Burkholderiales</taxon>
        <taxon>Sutterellaceae</taxon>
        <taxon>Turicimonas</taxon>
    </lineage>
</organism>
<feature type="transmembrane region" description="Helical" evidence="13">
    <location>
        <begin position="51"/>
        <end position="74"/>
    </location>
</feature>
<comment type="caution">
    <text evidence="14">The sequence shown here is derived from an EMBL/GenBank/DDBJ whole genome shotgun (WGS) entry which is preliminary data.</text>
</comment>
<sequence length="439" mass="46634">MFFMQVIVVAIAIVIGAKLGGAGLGIAGGAGLFVLTFVFGLKPAAPPIDVMLIITAVVTAAATLQAGGGLDLLVNLAEKLLRKHPKHITFLAPIVTYLSTIFCGTGYVSLCLYPVIAEVATEAGIRPERPMSIALVANQQAITASPLSAAVAAMLVVMAPFGITLGTILSVTLPATIIGCFIGALSVYNKGKELLDDPEYQKKVANGEIQKIEPGKFTERKITKSAKLSVIIFCFFIAAIVLFGSFRDLSPSWMIDGKKVSLSIPEILEILMLLASCIMVLCCKISPANVIKNSVFQSGMMGVVSVFGIAWMMDTFFTANRQLFIDALSGVVAQYPFLFAAVLFFFSSIFFSHGATVRAIMPLGLTLGISPNNLIAMLTATSGYFFIPTGGLTIACVAFDRTGTTKIGNYILNHSFMRPGLITLVTSLIIAFGMIQIVM</sequence>
<dbReference type="NCBIfam" id="NF006927">
    <property type="entry name" value="PRK09412.1"/>
    <property type="match status" value="1"/>
</dbReference>
<proteinExistence type="inferred from homology"/>
<keyword evidence="8 12" id="KW-0472">Membrane</keyword>
<dbReference type="NCBIfam" id="NF009136">
    <property type="entry name" value="PRK12489.1"/>
    <property type="match status" value="1"/>
</dbReference>
<name>A0A227KTE5_9BURK</name>
<evidence type="ECO:0000256" key="11">
    <source>
        <dbReference type="ARBA" id="ARBA00034287"/>
    </source>
</evidence>
<keyword evidence="4 12" id="KW-1003">Cell membrane</keyword>
<feature type="transmembrane region" description="Helical" evidence="13">
    <location>
        <begin position="228"/>
        <end position="247"/>
    </location>
</feature>
<accession>A0A227KTE5</accession>
<evidence type="ECO:0000256" key="8">
    <source>
        <dbReference type="ARBA" id="ARBA00023136"/>
    </source>
</evidence>
<dbReference type="GO" id="GO:0005886">
    <property type="term" value="C:plasma membrane"/>
    <property type="evidence" value="ECO:0007669"/>
    <property type="project" value="UniProtKB-SubCell"/>
</dbReference>
<dbReference type="AlphaFoldDB" id="A0A227KTE5"/>
<dbReference type="PANTHER" id="PTHR36106:SF1">
    <property type="entry name" value="ANAEROBIC C4-DICARBOXYLATE TRANSPORTER DCUB"/>
    <property type="match status" value="1"/>
</dbReference>
<comment type="similarity">
    <text evidence="2 12">Belongs to the DcuA/DcuB transporter (TC 2.A.13.1) family.</text>
</comment>
<dbReference type="GO" id="GO:0015556">
    <property type="term" value="F:C4-dicarboxylate transmembrane transporter activity"/>
    <property type="evidence" value="ECO:0007669"/>
    <property type="project" value="InterPro"/>
</dbReference>
<evidence type="ECO:0000313" key="14">
    <source>
        <dbReference type="EMBL" id="OXE51355.1"/>
    </source>
</evidence>